<organism evidence="3 5">
    <name type="scientific">Orientia tsutsugamushi str. UT144</name>
    <dbReference type="NCBI Taxonomy" id="1441384"/>
    <lineage>
        <taxon>Bacteria</taxon>
        <taxon>Pseudomonadati</taxon>
        <taxon>Pseudomonadota</taxon>
        <taxon>Alphaproteobacteria</taxon>
        <taxon>Rickettsiales</taxon>
        <taxon>Rickettsiaceae</taxon>
        <taxon>Rickettsieae</taxon>
        <taxon>Orientia</taxon>
    </lineage>
</organism>
<evidence type="ECO:0000259" key="2">
    <source>
        <dbReference type="Pfam" id="PF07916"/>
    </source>
</evidence>
<dbReference type="PATRIC" id="fig|1441384.3.peg.1016"/>
<evidence type="ECO:0000313" key="4">
    <source>
        <dbReference type="EMBL" id="KJW06205.1"/>
    </source>
</evidence>
<evidence type="ECO:0000313" key="3">
    <source>
        <dbReference type="EMBL" id="KJW05923.1"/>
    </source>
</evidence>
<feature type="transmembrane region" description="Helical" evidence="1">
    <location>
        <begin position="35"/>
        <end position="53"/>
    </location>
</feature>
<evidence type="ECO:0000313" key="5">
    <source>
        <dbReference type="Proteomes" id="UP000033580"/>
    </source>
</evidence>
<accession>A0A0F3RI31</accession>
<keyword evidence="1" id="KW-1133">Transmembrane helix</keyword>
<gene>
    <name evidence="4" type="ORF">OTUT144_1761</name>
    <name evidence="3" type="ORF">OTUT144_2045</name>
</gene>
<proteinExistence type="predicted"/>
<keyword evidence="1" id="KW-0812">Transmembrane</keyword>
<dbReference type="InterPro" id="IPR012931">
    <property type="entry name" value="TraG_N_Proteobacteria"/>
</dbReference>
<dbReference type="Pfam" id="PF07916">
    <property type="entry name" value="TraG_N"/>
    <property type="match status" value="1"/>
</dbReference>
<feature type="domain" description="TraG N-terminal Proteobacteria" evidence="2">
    <location>
        <begin position="5"/>
        <end position="103"/>
    </location>
</feature>
<dbReference type="EMBL" id="LAOR01000150">
    <property type="protein sequence ID" value="KJW06205.1"/>
    <property type="molecule type" value="Genomic_DNA"/>
</dbReference>
<keyword evidence="1" id="KW-0472">Membrane</keyword>
<evidence type="ECO:0000256" key="1">
    <source>
        <dbReference type="SAM" id="Phobius"/>
    </source>
</evidence>
<dbReference type="AlphaFoldDB" id="A0A0F3RI31"/>
<name>A0A0F3RI31_ORITS</name>
<feature type="transmembrane region" description="Helical" evidence="1">
    <location>
        <begin position="65"/>
        <end position="84"/>
    </location>
</feature>
<sequence length="111" mass="12409">MDYVIYTFGGGDLLWHVFNGIGRVFASNSEYFTPVGHLALTIGGIWAATRAIFRGNIGIFAMEWFFPSIFIFTLLFAPKATVWLKDEVSMNAPVKVDNIPCMIKISEIAIK</sequence>
<comment type="caution">
    <text evidence="3">The sequence shown here is derived from an EMBL/GenBank/DDBJ whole genome shotgun (WGS) entry which is preliminary data.</text>
</comment>
<dbReference type="Proteomes" id="UP000033580">
    <property type="component" value="Unassembled WGS sequence"/>
</dbReference>
<reference evidence="3 5" key="1">
    <citation type="submission" date="2015-01" db="EMBL/GenBank/DDBJ databases">
        <title>Genome Sequencing of Rickettsiales.</title>
        <authorList>
            <person name="Daugherty S.C."/>
            <person name="Su Q."/>
            <person name="Abolude K."/>
            <person name="Beier-Sexton M."/>
            <person name="Carlyon J.A."/>
            <person name="Carter R."/>
            <person name="Day N.P."/>
            <person name="Dumler S.J."/>
            <person name="Dyachenko V."/>
            <person name="Godinez A."/>
            <person name="Kurtti T.J."/>
            <person name="Lichay M."/>
            <person name="Mullins K.E."/>
            <person name="Ott S."/>
            <person name="Pappas-Brown V."/>
            <person name="Paris D.H."/>
            <person name="Patel P."/>
            <person name="Richards A.L."/>
            <person name="Sadzewicz L."/>
            <person name="Sears K."/>
            <person name="Seidman D."/>
            <person name="Sengamalay N."/>
            <person name="Stenos J."/>
            <person name="Tallon L.J."/>
            <person name="Vincent G."/>
            <person name="Fraser C.M."/>
            <person name="Munderloh U."/>
            <person name="Dunning-Hotopp J.C."/>
        </authorList>
    </citation>
    <scope>NUCLEOTIDE SEQUENCE [LARGE SCALE GENOMIC DNA]</scope>
    <source>
        <strain evidence="3 5">UT144</strain>
    </source>
</reference>
<dbReference type="EMBL" id="LAOR01000197">
    <property type="protein sequence ID" value="KJW05923.1"/>
    <property type="molecule type" value="Genomic_DNA"/>
</dbReference>
<protein>
    <submittedName>
        <fullName evidence="3">Putative traG protein</fullName>
    </submittedName>
</protein>